<evidence type="ECO:0000256" key="7">
    <source>
        <dbReference type="SAM" id="Phobius"/>
    </source>
</evidence>
<feature type="transmembrane region" description="Helical" evidence="7">
    <location>
        <begin position="179"/>
        <end position="200"/>
    </location>
</feature>
<evidence type="ECO:0000256" key="2">
    <source>
        <dbReference type="ARBA" id="ARBA00005551"/>
    </source>
</evidence>
<accession>A0A0V7ZWW9</accession>
<keyword evidence="11" id="KW-1185">Reference proteome</keyword>
<feature type="transmembrane region" description="Helical" evidence="7">
    <location>
        <begin position="299"/>
        <end position="322"/>
    </location>
</feature>
<feature type="transmembrane region" description="Helical" evidence="7">
    <location>
        <begin position="93"/>
        <end position="113"/>
    </location>
</feature>
<feature type="transmembrane region" description="Helical" evidence="7">
    <location>
        <begin position="119"/>
        <end position="139"/>
    </location>
</feature>
<dbReference type="SUPFAM" id="SSF51735">
    <property type="entry name" value="NAD(P)-binding Rossmann-fold domains"/>
    <property type="match status" value="1"/>
</dbReference>
<feature type="transmembrane region" description="Helical" evidence="7">
    <location>
        <begin position="358"/>
        <end position="377"/>
    </location>
</feature>
<dbReference type="Proteomes" id="UP000053372">
    <property type="component" value="Unassembled WGS sequence"/>
</dbReference>
<dbReference type="EMBL" id="LMTZ01000049">
    <property type="protein sequence ID" value="KST68726.1"/>
    <property type="molecule type" value="Genomic_DNA"/>
</dbReference>
<dbReference type="Gene3D" id="1.20.1530.20">
    <property type="match status" value="1"/>
</dbReference>
<dbReference type="InterPro" id="IPR006153">
    <property type="entry name" value="Cation/H_exchanger_TM"/>
</dbReference>
<dbReference type="RefSeq" id="WP_027845892.1">
    <property type="nucleotide sequence ID" value="NZ_LMTZ01000048.1"/>
</dbReference>
<feature type="transmembrane region" description="Helical" evidence="7">
    <location>
        <begin position="63"/>
        <end position="81"/>
    </location>
</feature>
<dbReference type="Gene3D" id="3.40.50.720">
    <property type="entry name" value="NAD(P)-binding Rossmann-like Domain"/>
    <property type="match status" value="1"/>
</dbReference>
<comment type="subcellular location">
    <subcellularLocation>
        <location evidence="1">Membrane</location>
        <topology evidence="1">Multi-pass membrane protein</topology>
    </subcellularLocation>
</comment>
<dbReference type="GO" id="GO:0006813">
    <property type="term" value="P:potassium ion transport"/>
    <property type="evidence" value="ECO:0007669"/>
    <property type="project" value="InterPro"/>
</dbReference>
<comment type="caution">
    <text evidence="9">The sequence shown here is derived from an EMBL/GenBank/DDBJ whole genome shotgun (WGS) entry which is preliminary data.</text>
</comment>
<dbReference type="OrthoDB" id="9793589at2"/>
<name>A0A0V7ZWW9_9CYAN</name>
<evidence type="ECO:0000313" key="10">
    <source>
        <dbReference type="EMBL" id="KST68738.1"/>
    </source>
</evidence>
<organism evidence="9 11">
    <name type="scientific">Mastigocoleus testarum BC008</name>
    <dbReference type="NCBI Taxonomy" id="371196"/>
    <lineage>
        <taxon>Bacteria</taxon>
        <taxon>Bacillati</taxon>
        <taxon>Cyanobacteriota</taxon>
        <taxon>Cyanophyceae</taxon>
        <taxon>Nostocales</taxon>
        <taxon>Hapalosiphonaceae</taxon>
        <taxon>Mastigocoleus</taxon>
    </lineage>
</organism>
<gene>
    <name evidence="9" type="ORF">BC008_01855</name>
    <name evidence="10" type="ORF">BC008_01915</name>
</gene>
<keyword evidence="3" id="KW-0813">Transport</keyword>
<protein>
    <submittedName>
        <fullName evidence="9">Sodium:calcium exchanger</fullName>
    </submittedName>
</protein>
<dbReference type="Pfam" id="PF02254">
    <property type="entry name" value="TrkA_N"/>
    <property type="match status" value="1"/>
</dbReference>
<feature type="transmembrane region" description="Helical" evidence="7">
    <location>
        <begin position="221"/>
        <end position="254"/>
    </location>
</feature>
<feature type="transmembrane region" description="Helical" evidence="7">
    <location>
        <begin position="6"/>
        <end position="25"/>
    </location>
</feature>
<feature type="domain" description="RCK N-terminal" evidence="8">
    <location>
        <begin position="413"/>
        <end position="530"/>
    </location>
</feature>
<dbReference type="InterPro" id="IPR038770">
    <property type="entry name" value="Na+/solute_symporter_sf"/>
</dbReference>
<evidence type="ECO:0000256" key="3">
    <source>
        <dbReference type="ARBA" id="ARBA00022448"/>
    </source>
</evidence>
<dbReference type="GO" id="GO:0015297">
    <property type="term" value="F:antiporter activity"/>
    <property type="evidence" value="ECO:0007669"/>
    <property type="project" value="InterPro"/>
</dbReference>
<dbReference type="GO" id="GO:0016020">
    <property type="term" value="C:membrane"/>
    <property type="evidence" value="ECO:0007669"/>
    <property type="project" value="UniProtKB-SubCell"/>
</dbReference>
<dbReference type="EMBL" id="LMTZ01000048">
    <property type="protein sequence ID" value="KST68738.1"/>
    <property type="molecule type" value="Genomic_DNA"/>
</dbReference>
<proteinExistence type="inferred from homology"/>
<dbReference type="PANTHER" id="PTHR42751">
    <property type="entry name" value="SODIUM/HYDROGEN EXCHANGER FAMILY/TRKA DOMAIN PROTEIN"/>
    <property type="match status" value="1"/>
</dbReference>
<comment type="similarity">
    <text evidence="2">Belongs to the monovalent cation:proton antiporter 2 (CPA2) transporter (TC 2.A.37) family.</text>
</comment>
<evidence type="ECO:0000313" key="11">
    <source>
        <dbReference type="Proteomes" id="UP000053372"/>
    </source>
</evidence>
<evidence type="ECO:0000256" key="4">
    <source>
        <dbReference type="ARBA" id="ARBA00022692"/>
    </source>
</evidence>
<reference evidence="9 11" key="1">
    <citation type="journal article" date="2015" name="Genome Announc.">
        <title>Draft Genome of the Euendolithic (true boring) Cyanobacterium Mastigocoleus testarum strain BC008.</title>
        <authorList>
            <person name="Guida B.S."/>
            <person name="Garcia-Pichel F."/>
        </authorList>
    </citation>
    <scope>NUCLEOTIDE SEQUENCE [LARGE SCALE GENOMIC DNA]</scope>
    <source>
        <strain evidence="9 11">BC008</strain>
    </source>
</reference>
<dbReference type="GO" id="GO:1902600">
    <property type="term" value="P:proton transmembrane transport"/>
    <property type="evidence" value="ECO:0007669"/>
    <property type="project" value="InterPro"/>
</dbReference>
<evidence type="ECO:0000259" key="8">
    <source>
        <dbReference type="PROSITE" id="PS51201"/>
    </source>
</evidence>
<keyword evidence="4 7" id="KW-0812">Transmembrane</keyword>
<dbReference type="AlphaFoldDB" id="A0A0V7ZWW9"/>
<dbReference type="Pfam" id="PF00999">
    <property type="entry name" value="Na_H_Exchanger"/>
    <property type="match status" value="1"/>
</dbReference>
<dbReference type="PROSITE" id="PS51201">
    <property type="entry name" value="RCK_N"/>
    <property type="match status" value="1"/>
</dbReference>
<evidence type="ECO:0000313" key="9">
    <source>
        <dbReference type="EMBL" id="KST68726.1"/>
    </source>
</evidence>
<dbReference type="InterPro" id="IPR036291">
    <property type="entry name" value="NAD(P)-bd_dom_sf"/>
</dbReference>
<keyword evidence="6 7" id="KW-0472">Membrane</keyword>
<evidence type="ECO:0000256" key="1">
    <source>
        <dbReference type="ARBA" id="ARBA00004141"/>
    </source>
</evidence>
<dbReference type="PANTHER" id="PTHR42751:SF3">
    <property type="entry name" value="SODIUM_GLUTAMATE SYMPORTER"/>
    <property type="match status" value="1"/>
</dbReference>
<feature type="transmembrane region" description="Helical" evidence="7">
    <location>
        <begin position="32"/>
        <end position="51"/>
    </location>
</feature>
<evidence type="ECO:0000256" key="6">
    <source>
        <dbReference type="ARBA" id="ARBA00023136"/>
    </source>
</evidence>
<feature type="transmembrane region" description="Helical" evidence="7">
    <location>
        <begin position="151"/>
        <end position="173"/>
    </location>
</feature>
<evidence type="ECO:0000256" key="5">
    <source>
        <dbReference type="ARBA" id="ARBA00022989"/>
    </source>
</evidence>
<keyword evidence="5 7" id="KW-1133">Transmembrane helix</keyword>
<dbReference type="InterPro" id="IPR003148">
    <property type="entry name" value="RCK_N"/>
</dbReference>
<feature type="transmembrane region" description="Helical" evidence="7">
    <location>
        <begin position="274"/>
        <end position="292"/>
    </location>
</feature>
<sequence>MAAEHSLILDFTIVLGSAALGGYVANRLRQPVLLGYLASGLIVGPFGFKLLNDVNLIKSLAEVGVAFLLFALGVEFSLAELKRIKDIAIKGSLLQIGLTATLVTLVTIMLGWASGLTQGIYLGAVLSLSSTAVVLKTLTERGETNTLHGQIMLAILIVQDLALGVMLAILPALKEPENLGSLLGIALLKIIVFVAVALVLSRWVIPRFIRSIAATENNELFLLAVTALCLSVALFTGYLGISIEMGAFVAGLMLSEIEYSDQALAKVLPLRDTFASLFFASIGMLIDPGIIVNNFGTILGLVILVMLGKAAIILGIVLKFGYSLKTALITSFGINQIGEFSFVLELVGLDLGLISNDIYLLLLGTTAITLVLTPIWLNNAPFLAHKLTQIPFLVKYLQRFEQPKSLSIPETINSHVVVAGYGRVGQVIVNILQGQGYPVLVIDNSEAAIQNLRNHQVPYIFGDADSELVLEKAHLATAKALVVALPDPASTRLLLKRAFLISPGLEVIARSHTDQEIDLLTNMGAKEVVQPEFEAALEVGRHLLITLGESESHVRNLIYNIRADRYVSIRPQKI</sequence>